<sequence>MWGLNLNKIIKITFIALFFLGLIFTIPILFVDNHFSYTKNDFIRYNLFTFDEVKNIPIISNDYIIFYDSPDGVKPMANSILFSNVNPNRKVELINYIEKLGYIKDINAYWNTDGSESWSKGNLFIQIKQNDTDRTILFLVEKN</sequence>
<dbReference type="EMBL" id="CBSY010000225">
    <property type="protein sequence ID" value="CDH21355.1"/>
    <property type="molecule type" value="Genomic_DNA"/>
</dbReference>
<proteinExistence type="predicted"/>
<name>A0A077PAB1_XENBV</name>
<comment type="caution">
    <text evidence="2">The sequence shown here is derived from an EMBL/GenBank/DDBJ whole genome shotgun (WGS) entry which is preliminary data.</text>
</comment>
<keyword evidence="1" id="KW-1133">Transmembrane helix</keyword>
<dbReference type="AlphaFoldDB" id="A0A077PAB1"/>
<accession>A0A077PAB1</accession>
<gene>
    <name evidence="2" type="ORF">XBKQ1_370003</name>
</gene>
<keyword evidence="1" id="KW-0472">Membrane</keyword>
<protein>
    <submittedName>
        <fullName evidence="2">Uncharacterized protein</fullName>
    </submittedName>
</protein>
<dbReference type="Proteomes" id="UP000028500">
    <property type="component" value="Unassembled WGS sequence"/>
</dbReference>
<dbReference type="HOGENOM" id="CLU_152630_0_0_6"/>
<feature type="transmembrane region" description="Helical" evidence="1">
    <location>
        <begin position="12"/>
        <end position="31"/>
    </location>
</feature>
<reference evidence="2" key="1">
    <citation type="submission" date="2013-07" db="EMBL/GenBank/DDBJ databases">
        <title>Sub-species coevolution in mutualistic symbiosis.</title>
        <authorList>
            <person name="Murfin K."/>
            <person name="Klassen J."/>
            <person name="Lee M."/>
            <person name="Forst S."/>
            <person name="Stock P."/>
            <person name="Goodrich-Blair H."/>
        </authorList>
    </citation>
    <scope>NUCLEOTIDE SEQUENCE [LARGE SCALE GENOMIC DNA]</scope>
    <source>
        <strain evidence="2">Kraussei Quebec</strain>
    </source>
</reference>
<keyword evidence="3" id="KW-1185">Reference proteome</keyword>
<evidence type="ECO:0000313" key="2">
    <source>
        <dbReference type="EMBL" id="CDH21355.1"/>
    </source>
</evidence>
<organism evidence="2 3">
    <name type="scientific">Xenorhabdus bovienii str. kraussei Quebec</name>
    <dbReference type="NCBI Taxonomy" id="1398203"/>
    <lineage>
        <taxon>Bacteria</taxon>
        <taxon>Pseudomonadati</taxon>
        <taxon>Pseudomonadota</taxon>
        <taxon>Gammaproteobacteria</taxon>
        <taxon>Enterobacterales</taxon>
        <taxon>Morganellaceae</taxon>
        <taxon>Xenorhabdus</taxon>
    </lineage>
</organism>
<evidence type="ECO:0000313" key="3">
    <source>
        <dbReference type="Proteomes" id="UP000028500"/>
    </source>
</evidence>
<evidence type="ECO:0000256" key="1">
    <source>
        <dbReference type="SAM" id="Phobius"/>
    </source>
</evidence>
<keyword evidence="1" id="KW-0812">Transmembrane</keyword>